<gene>
    <name evidence="2" type="ORF">GTW20_06260</name>
</gene>
<dbReference type="RefSeq" id="WP_042282978.1">
    <property type="nucleotide sequence ID" value="NZ_BAZE01000005.1"/>
</dbReference>
<dbReference type="AlphaFoldDB" id="A0A7K2IPZ0"/>
<feature type="region of interest" description="Disordered" evidence="1">
    <location>
        <begin position="1"/>
        <end position="27"/>
    </location>
</feature>
<dbReference type="Proteomes" id="UP000467124">
    <property type="component" value="Unassembled WGS sequence"/>
</dbReference>
<name>A0A7K2IPZ0_9ACTN</name>
<sequence length="115" mass="12713">MTHPIPAPRNPADHRPNFSAPSRAPGPACASCAHRTCRTHRAQTLPRLGGHRAEFAHEHDQAARIQAHHPGVVVWFGEATQSFWVATSTGMMEAETLDHLLALLWIRRGRFARAA</sequence>
<protein>
    <submittedName>
        <fullName evidence="2">Uncharacterized protein</fullName>
    </submittedName>
</protein>
<organism evidence="2 3">
    <name type="scientific">Nocardiopsis alba</name>
    <dbReference type="NCBI Taxonomy" id="53437"/>
    <lineage>
        <taxon>Bacteria</taxon>
        <taxon>Bacillati</taxon>
        <taxon>Actinomycetota</taxon>
        <taxon>Actinomycetes</taxon>
        <taxon>Streptosporangiales</taxon>
        <taxon>Nocardiopsidaceae</taxon>
        <taxon>Nocardiopsis</taxon>
    </lineage>
</organism>
<accession>A0A7K2IPZ0</accession>
<evidence type="ECO:0000313" key="3">
    <source>
        <dbReference type="Proteomes" id="UP000467124"/>
    </source>
</evidence>
<dbReference type="EMBL" id="WWHY01000001">
    <property type="protein sequence ID" value="MYR31887.1"/>
    <property type="molecule type" value="Genomic_DNA"/>
</dbReference>
<evidence type="ECO:0000256" key="1">
    <source>
        <dbReference type="SAM" id="MobiDB-lite"/>
    </source>
</evidence>
<evidence type="ECO:0000313" key="2">
    <source>
        <dbReference type="EMBL" id="MYR31887.1"/>
    </source>
</evidence>
<dbReference type="GeneID" id="91391536"/>
<comment type="caution">
    <text evidence="2">The sequence shown here is derived from an EMBL/GenBank/DDBJ whole genome shotgun (WGS) entry which is preliminary data.</text>
</comment>
<reference evidence="2 3" key="1">
    <citation type="journal article" date="2019" name="Nat. Commun.">
        <title>The antimicrobial potential of Streptomyces from insect microbiomes.</title>
        <authorList>
            <person name="Chevrette M.G."/>
            <person name="Carlson C.M."/>
            <person name="Ortega H.E."/>
            <person name="Thomas C."/>
            <person name="Ananiev G.E."/>
            <person name="Barns K.J."/>
            <person name="Book A.J."/>
            <person name="Cagnazzo J."/>
            <person name="Carlos C."/>
            <person name="Flanigan W."/>
            <person name="Grubbs K.J."/>
            <person name="Horn H.A."/>
            <person name="Hoffmann F.M."/>
            <person name="Klassen J.L."/>
            <person name="Knack J.J."/>
            <person name="Lewin G.R."/>
            <person name="McDonald B.R."/>
            <person name="Muller L."/>
            <person name="Melo W.G.P."/>
            <person name="Pinto-Tomas A.A."/>
            <person name="Schmitz A."/>
            <person name="Wendt-Pienkowski E."/>
            <person name="Wildman S."/>
            <person name="Zhao M."/>
            <person name="Zhang F."/>
            <person name="Bugni T.S."/>
            <person name="Andes D.R."/>
            <person name="Pupo M.T."/>
            <person name="Currie C.R."/>
        </authorList>
    </citation>
    <scope>NUCLEOTIDE SEQUENCE [LARGE SCALE GENOMIC DNA]</scope>
    <source>
        <strain evidence="2 3">SID5840</strain>
    </source>
</reference>
<proteinExistence type="predicted"/>